<dbReference type="GO" id="GO:0004029">
    <property type="term" value="F:aldehyde dehydrogenase (NAD+) activity"/>
    <property type="evidence" value="ECO:0007669"/>
    <property type="project" value="TreeGrafter"/>
</dbReference>
<dbReference type="Gene3D" id="3.40.50.720">
    <property type="entry name" value="NAD(P)-binding Rossmann-like Domain"/>
    <property type="match status" value="1"/>
</dbReference>
<proteinExistence type="predicted"/>
<dbReference type="Pfam" id="PF01370">
    <property type="entry name" value="Epimerase"/>
    <property type="match status" value="1"/>
</dbReference>
<reference evidence="2" key="1">
    <citation type="submission" date="2020-02" db="EMBL/GenBank/DDBJ databases">
        <authorList>
            <person name="Chen W.-M."/>
        </authorList>
    </citation>
    <scope>NUCLEOTIDE SEQUENCE</scope>
    <source>
        <strain evidence="2">NBD-18</strain>
    </source>
</reference>
<dbReference type="PANTHER" id="PTHR48079">
    <property type="entry name" value="PROTEIN YEEZ"/>
    <property type="match status" value="1"/>
</dbReference>
<accession>A0A6B2QTI4</accession>
<evidence type="ECO:0000313" key="2">
    <source>
        <dbReference type="EMBL" id="NDY82016.1"/>
    </source>
</evidence>
<dbReference type="InterPro" id="IPR036291">
    <property type="entry name" value="NAD(P)-bd_dom_sf"/>
</dbReference>
<dbReference type="InterPro" id="IPR001509">
    <property type="entry name" value="Epimerase_deHydtase"/>
</dbReference>
<dbReference type="InterPro" id="IPR051783">
    <property type="entry name" value="NAD(P)-dependent_oxidoreduct"/>
</dbReference>
<name>A0A6B2QTI4_9BURK</name>
<dbReference type="RefSeq" id="WP_163651299.1">
    <property type="nucleotide sequence ID" value="NZ_JAAGRN010000001.1"/>
</dbReference>
<organism evidence="2">
    <name type="scientific">Sheuella amnicola</name>
    <dbReference type="NCBI Taxonomy" id="2707330"/>
    <lineage>
        <taxon>Bacteria</taxon>
        <taxon>Pseudomonadati</taxon>
        <taxon>Pseudomonadota</taxon>
        <taxon>Betaproteobacteria</taxon>
        <taxon>Burkholderiales</taxon>
        <taxon>Alcaligenaceae</taxon>
        <taxon>Sheuella</taxon>
    </lineage>
</organism>
<dbReference type="EMBL" id="JAAGRN010000001">
    <property type="protein sequence ID" value="NDY82016.1"/>
    <property type="molecule type" value="Genomic_DNA"/>
</dbReference>
<sequence>MNTKHRVLIVGCGDLGMRIATLLLKHSDVQCWGLRRKIPDKSPDTRFEWIAADISHPESLGAIPQNVTDIVYCAAPGERTEHAYRSVYLSGLQAVTQVLDKTVLKRIVFVSSTAVYGDHGDAWIDESTPTEPKAFNGRILLETEKWLELFGQAHPMIKTINARLSGIYGPGRNYLIERIRNGLASAPNDLTHWVNRIHIEDAASAIVHLLYLQDPASLYLVTDSTPLPMRTLYEEIAKLTGAPTPRVGQPPESVGSKRLRNQRLIDSGYVFKWPDSRIGHAALLSS</sequence>
<feature type="domain" description="NAD-dependent epimerase/dehydratase" evidence="1">
    <location>
        <begin position="7"/>
        <end position="210"/>
    </location>
</feature>
<comment type="caution">
    <text evidence="2">The sequence shown here is derived from an EMBL/GenBank/DDBJ whole genome shotgun (WGS) entry which is preliminary data.</text>
</comment>
<gene>
    <name evidence="2" type="ORF">G3I67_02115</name>
</gene>
<dbReference type="GO" id="GO:0005737">
    <property type="term" value="C:cytoplasm"/>
    <property type="evidence" value="ECO:0007669"/>
    <property type="project" value="TreeGrafter"/>
</dbReference>
<protein>
    <submittedName>
        <fullName evidence="2">SDR family oxidoreductase</fullName>
    </submittedName>
</protein>
<evidence type="ECO:0000259" key="1">
    <source>
        <dbReference type="Pfam" id="PF01370"/>
    </source>
</evidence>
<dbReference type="CDD" id="cd05266">
    <property type="entry name" value="SDR_a4"/>
    <property type="match status" value="1"/>
</dbReference>
<dbReference type="AlphaFoldDB" id="A0A6B2QTI4"/>
<dbReference type="PANTHER" id="PTHR48079:SF6">
    <property type="entry name" value="NAD(P)-BINDING DOMAIN-CONTAINING PROTEIN-RELATED"/>
    <property type="match status" value="1"/>
</dbReference>
<dbReference type="SUPFAM" id="SSF51735">
    <property type="entry name" value="NAD(P)-binding Rossmann-fold domains"/>
    <property type="match status" value="1"/>
</dbReference>